<feature type="domain" description="Cytochrome c" evidence="9">
    <location>
        <begin position="77"/>
        <end position="147"/>
    </location>
</feature>
<evidence type="ECO:0000259" key="9">
    <source>
        <dbReference type="PROSITE" id="PS51007"/>
    </source>
</evidence>
<name>A0A0R2SG30_9GAMM</name>
<dbReference type="InterPro" id="IPR011047">
    <property type="entry name" value="Quinoprotein_ADH-like_sf"/>
</dbReference>
<dbReference type="AlphaFoldDB" id="A0A0R2SG30"/>
<evidence type="ECO:0000256" key="1">
    <source>
        <dbReference type="ARBA" id="ARBA00001931"/>
    </source>
</evidence>
<evidence type="ECO:0000256" key="8">
    <source>
        <dbReference type="PROSITE-ProRule" id="PRU00433"/>
    </source>
</evidence>
<dbReference type="Pfam" id="PF01011">
    <property type="entry name" value="PQQ"/>
    <property type="match status" value="1"/>
</dbReference>
<keyword evidence="7 8" id="KW-0408">Iron</keyword>
<gene>
    <name evidence="10" type="ORF">ABR69_09285</name>
</gene>
<comment type="similarity">
    <text evidence="2">Belongs to the bacterial PQQ dehydrogenase family.</text>
</comment>
<dbReference type="EMBL" id="LIBB01000178">
    <property type="protein sequence ID" value="KRO71466.1"/>
    <property type="molecule type" value="Genomic_DNA"/>
</dbReference>
<dbReference type="Gene3D" id="2.130.10.10">
    <property type="entry name" value="YVTN repeat-like/Quinoprotein amine dehydrogenase"/>
    <property type="match status" value="1"/>
</dbReference>
<evidence type="ECO:0000256" key="6">
    <source>
        <dbReference type="ARBA" id="ARBA00023002"/>
    </source>
</evidence>
<dbReference type="InterPro" id="IPR036909">
    <property type="entry name" value="Cyt_c-like_dom_sf"/>
</dbReference>
<dbReference type="Gene3D" id="2.140.10.10">
    <property type="entry name" value="Quinoprotein alcohol dehydrogenase-like superfamily"/>
    <property type="match status" value="1"/>
</dbReference>
<dbReference type="PANTHER" id="PTHR32303:SF10">
    <property type="entry name" value="OUTER MEMBRANE PROTEIN ASSEMBLY FACTOR BAMB"/>
    <property type="match status" value="1"/>
</dbReference>
<dbReference type="Pfam" id="PF13360">
    <property type="entry name" value="PQQ_2"/>
    <property type="match status" value="1"/>
</dbReference>
<evidence type="ECO:0000256" key="3">
    <source>
        <dbReference type="ARBA" id="ARBA00022617"/>
    </source>
</evidence>
<dbReference type="SUPFAM" id="SSF46626">
    <property type="entry name" value="Cytochrome c"/>
    <property type="match status" value="1"/>
</dbReference>
<comment type="cofactor">
    <cofactor evidence="1">
        <name>pyrroloquinoline quinone</name>
        <dbReference type="ChEBI" id="CHEBI:58442"/>
    </cofactor>
</comment>
<dbReference type="Gene3D" id="1.10.760.10">
    <property type="entry name" value="Cytochrome c-like domain"/>
    <property type="match status" value="1"/>
</dbReference>
<dbReference type="Proteomes" id="UP000051934">
    <property type="component" value="Unassembled WGS sequence"/>
</dbReference>
<dbReference type="GO" id="GO:0046872">
    <property type="term" value="F:metal ion binding"/>
    <property type="evidence" value="ECO:0007669"/>
    <property type="project" value="UniProtKB-KW"/>
</dbReference>
<keyword evidence="6" id="KW-0560">Oxidoreductase</keyword>
<dbReference type="PANTHER" id="PTHR32303">
    <property type="entry name" value="QUINOPROTEIN ALCOHOL DEHYDROGENASE (CYTOCHROME C)"/>
    <property type="match status" value="1"/>
</dbReference>
<dbReference type="InterPro" id="IPR002372">
    <property type="entry name" value="PQQ_rpt_dom"/>
</dbReference>
<organism evidence="10 11">
    <name type="scientific">OM182 bacterium BACL3 MAG-120507-bin80</name>
    <dbReference type="NCBI Taxonomy" id="1655577"/>
    <lineage>
        <taxon>Bacteria</taxon>
        <taxon>Pseudomonadati</taxon>
        <taxon>Pseudomonadota</taxon>
        <taxon>Gammaproteobacteria</taxon>
        <taxon>OMG group</taxon>
        <taxon>OM182 clade</taxon>
    </lineage>
</organism>
<evidence type="ECO:0000313" key="10">
    <source>
        <dbReference type="EMBL" id="KRO71466.1"/>
    </source>
</evidence>
<dbReference type="SMART" id="SM00564">
    <property type="entry name" value="PQQ"/>
    <property type="match status" value="7"/>
</dbReference>
<sequence>MLILQYWNTMTTAHPNPSSLKPKFSNAKFAAGPQANAAKSAGNLCAIRSIAGVLSRYRLAMLFVICLSANATAQDTASAEDAAALYAANCAACHNNPSDRAPSREALGDYNPNAIYHALNNGIMRTQGQNLSDDQKITIAEYLTDAEYNRDRLERFTACKEPMGELNLAATGSWNGWGVTENGQRFQPESPLNSANLADLEVAWAFGVEGASAARAQPAVVDGVMVMGSPSGQVYALDVATGCHYWTYAAIAEVRAAPTIVYVADLDATVAIVADQSNRVYALDMRDGSKHWHADPDANPWAVSTGAPVVHDGVVFVPVSSMEVAGAGNPQHVCCTFRGNVVALDLALGDVLWQTFIMDEAQVVGTNAVGNDIMAPSGAPIWGSATFDAKRNRVYAGSGQNYSRPTSDTSDSVIAFDAATGAIDWVMQTVAQDAFTMACTMSAEHPNCQKPGPDVDIGAPVLAATLSNGQDIVVAGTKGAEVLGLDPDNAGEVLWRVSVGRGSPLGGIHWGMAFEGDVVYVPVSDRIPGGDGEPLPGLHAIDMKTGETLWYAAAPKRCVGLGFSCSEAYSAPVTVVGDVVLAGALNGFLFAHNRETGELVWELDTKLDYATINNVPASGGAIDAAGPVVAGDYLIVNSGYAQFGQLGGNAMIVYRLPQAESAE</sequence>
<dbReference type="InterPro" id="IPR015943">
    <property type="entry name" value="WD40/YVTN_repeat-like_dom_sf"/>
</dbReference>
<reference evidence="10 11" key="1">
    <citation type="submission" date="2015-10" db="EMBL/GenBank/DDBJ databases">
        <title>Metagenome-Assembled Genomes uncover a global brackish microbiome.</title>
        <authorList>
            <person name="Hugerth L.W."/>
            <person name="Larsson J."/>
            <person name="Alneberg J."/>
            <person name="Lindh M.V."/>
            <person name="Legrand C."/>
            <person name="Pinhassi J."/>
            <person name="Andersson A.F."/>
        </authorList>
    </citation>
    <scope>NUCLEOTIDE SEQUENCE [LARGE SCALE GENOMIC DNA]</scope>
    <source>
        <strain evidence="10">BACL4 MAG-120507-bin80</strain>
    </source>
</reference>
<keyword evidence="3 8" id="KW-0349">Heme</keyword>
<dbReference type="InterPro" id="IPR009056">
    <property type="entry name" value="Cyt_c-like_dom"/>
</dbReference>
<dbReference type="PROSITE" id="PS51007">
    <property type="entry name" value="CYTC"/>
    <property type="match status" value="1"/>
</dbReference>
<protein>
    <recommendedName>
        <fullName evidence="9">Cytochrome c domain-containing protein</fullName>
    </recommendedName>
</protein>
<dbReference type="SUPFAM" id="SSF50998">
    <property type="entry name" value="Quinoprotein alcohol dehydrogenase-like"/>
    <property type="match status" value="1"/>
</dbReference>
<keyword evidence="5" id="KW-0732">Signal</keyword>
<dbReference type="Pfam" id="PF13442">
    <property type="entry name" value="Cytochrome_CBB3"/>
    <property type="match status" value="1"/>
</dbReference>
<evidence type="ECO:0000256" key="4">
    <source>
        <dbReference type="ARBA" id="ARBA00022723"/>
    </source>
</evidence>
<dbReference type="InterPro" id="IPR018391">
    <property type="entry name" value="PQQ_b-propeller_rpt"/>
</dbReference>
<dbReference type="GO" id="GO:0016491">
    <property type="term" value="F:oxidoreductase activity"/>
    <property type="evidence" value="ECO:0007669"/>
    <property type="project" value="UniProtKB-KW"/>
</dbReference>
<evidence type="ECO:0000313" key="11">
    <source>
        <dbReference type="Proteomes" id="UP000051934"/>
    </source>
</evidence>
<keyword evidence="4 8" id="KW-0479">Metal-binding</keyword>
<accession>A0A0R2SG30</accession>
<dbReference type="GO" id="GO:0009055">
    <property type="term" value="F:electron transfer activity"/>
    <property type="evidence" value="ECO:0007669"/>
    <property type="project" value="InterPro"/>
</dbReference>
<proteinExistence type="inferred from homology"/>
<evidence type="ECO:0000256" key="5">
    <source>
        <dbReference type="ARBA" id="ARBA00022729"/>
    </source>
</evidence>
<dbReference type="GO" id="GO:0020037">
    <property type="term" value="F:heme binding"/>
    <property type="evidence" value="ECO:0007669"/>
    <property type="project" value="InterPro"/>
</dbReference>
<comment type="caution">
    <text evidence="10">The sequence shown here is derived from an EMBL/GenBank/DDBJ whole genome shotgun (WGS) entry which is preliminary data.</text>
</comment>
<evidence type="ECO:0000256" key="2">
    <source>
        <dbReference type="ARBA" id="ARBA00008156"/>
    </source>
</evidence>
<evidence type="ECO:0000256" key="7">
    <source>
        <dbReference type="ARBA" id="ARBA00023004"/>
    </source>
</evidence>